<dbReference type="SUPFAM" id="SSF52540">
    <property type="entry name" value="P-loop containing nucleoside triphosphate hydrolases"/>
    <property type="match status" value="1"/>
</dbReference>
<sequence>MTADPPRMILHLGAPKCGSSALQTALSRHPVLTDTDGRRYEYSALLRGEHLIAGRPIASAAGTSPYGYLSWPNFKAGDMSSPVFPAFEKALDRATRIGRIPILSSEGWLVRHNAFGKVLAKLGHPRIDVVAFLRPPADWANAAFWQWGVWTAGTMDRWLAHGRLPFTFGTDLERWSAIPGVRIRFGRSQPDVVARFAGLYGLDLSTGIDSNRSVPAALIEILLRNRHLRPSGHGPVVDFAFGRWCPPAQGERPWAIEPRHGERLRHVLERERAALLRIGSEDEKADLLADPSWTETSPSLRTPFIPGVDRCSPEAFRTLCHSLDAGLSAAARAARKRLPPLPPAPTHARATGSEWDEAIVARLDTLTELDALIRRPSVWTRARLAHAIWDHRRSSRSR</sequence>
<evidence type="ECO:0000313" key="2">
    <source>
        <dbReference type="Proteomes" id="UP000032232"/>
    </source>
</evidence>
<dbReference type="OrthoDB" id="6217368at2"/>
<gene>
    <name evidence="1" type="ORF">jaqu_27120</name>
</gene>
<dbReference type="InterPro" id="IPR027417">
    <property type="entry name" value="P-loop_NTPase"/>
</dbReference>
<dbReference type="Gene3D" id="3.40.50.300">
    <property type="entry name" value="P-loop containing nucleotide triphosphate hydrolases"/>
    <property type="match status" value="1"/>
</dbReference>
<evidence type="ECO:0008006" key="3">
    <source>
        <dbReference type="Google" id="ProtNLM"/>
    </source>
</evidence>
<dbReference type="RefSeq" id="WP_043919499.1">
    <property type="nucleotide sequence ID" value="NZ_FZPF01000009.1"/>
</dbReference>
<dbReference type="Proteomes" id="UP000032232">
    <property type="component" value="Unassembled WGS sequence"/>
</dbReference>
<evidence type="ECO:0000313" key="1">
    <source>
        <dbReference type="EMBL" id="KIT15615.1"/>
    </source>
</evidence>
<protein>
    <recommendedName>
        <fullName evidence="3">Sulfotransferase family protein</fullName>
    </recommendedName>
</protein>
<comment type="caution">
    <text evidence="1">The sequence shown here is derived from an EMBL/GenBank/DDBJ whole genome shotgun (WGS) entry which is preliminary data.</text>
</comment>
<reference evidence="1 2" key="1">
    <citation type="submission" date="2015-02" db="EMBL/GenBank/DDBJ databases">
        <title>Genome Sequence of Jannaschia aquimarina DSM28248, a member of the Roseobacter clade.</title>
        <authorList>
            <person name="Voget S."/>
            <person name="Daniel R."/>
        </authorList>
    </citation>
    <scope>NUCLEOTIDE SEQUENCE [LARGE SCALE GENOMIC DNA]</scope>
    <source>
        <strain evidence="1 2">GSW-M26</strain>
    </source>
</reference>
<dbReference type="AlphaFoldDB" id="A0A0D1EID9"/>
<organism evidence="1 2">
    <name type="scientific">Jannaschia aquimarina</name>
    <dbReference type="NCBI Taxonomy" id="935700"/>
    <lineage>
        <taxon>Bacteria</taxon>
        <taxon>Pseudomonadati</taxon>
        <taxon>Pseudomonadota</taxon>
        <taxon>Alphaproteobacteria</taxon>
        <taxon>Rhodobacterales</taxon>
        <taxon>Roseobacteraceae</taxon>
        <taxon>Jannaschia</taxon>
    </lineage>
</organism>
<name>A0A0D1EID9_9RHOB</name>
<dbReference type="STRING" id="935700.jaqu_27120"/>
<dbReference type="EMBL" id="JYFE01000048">
    <property type="protein sequence ID" value="KIT15615.1"/>
    <property type="molecule type" value="Genomic_DNA"/>
</dbReference>
<dbReference type="PATRIC" id="fig|935700.4.peg.2805"/>
<keyword evidence="2" id="KW-1185">Reference proteome</keyword>
<proteinExistence type="predicted"/>
<accession>A0A0D1EID9</accession>